<evidence type="ECO:0000313" key="3">
    <source>
        <dbReference type="Proteomes" id="UP000029121"/>
    </source>
</evidence>
<name>R0GLQ1_9BRAS</name>
<dbReference type="EMBL" id="KB870812">
    <property type="protein sequence ID" value="EOA13245.1"/>
    <property type="molecule type" value="Genomic_DNA"/>
</dbReference>
<sequence>PLFSLLSSLFSLPSSSTPNHSLTINIYLSLSQSLQMGKFITTTLSPPLYAKSKLLCFSLVYLFTTLFLFLYVSLSRNQCVFRYSPFDPIQPKLFSYPSSYGEHKYALPTHRSSCSSPLFFSDYWTVLKKIQSILSDSSSSSQENLRYINGKSESFGGNFTTQKRFSYYNHSNIDVEVPCGFFRDFPVSNSDRVEMEKCGLVVASAIFNDHDKIRQPVGLGVKTLETVCFYMFIDDKTLYSLFHHNVIPKNSPRDYRVGAWRIIKISKSESLYLNPAMNGVIPKYLIHRLFPNSKFSIWIDAKIQLMIDPLLLIHSMLVVPEADIAISKHPFFVNTMEEAMATARWKKWGDVNGLRVQMETYCEHGLRPWSSHKLPYPTDVPDSALILRRHGIRSNLFSCFMFNELEAFNPRDQLAFAFVRDHVNPKVKMNMFEVEVFEQVVIEYRHNLKKVETSTYEEQEEEQKQESLRNIQKRRKWLDHESWSLNSSSCNSYLMDMWG</sequence>
<dbReference type="InterPro" id="IPR048354">
    <property type="entry name" value="TOD1_MUCI70_glycTrfase_dom"/>
</dbReference>
<feature type="non-terminal residue" evidence="2">
    <location>
        <position position="1"/>
    </location>
</feature>
<dbReference type="KEGG" id="crb:17875531"/>
<reference evidence="3" key="1">
    <citation type="journal article" date="2013" name="Nat. Genet.">
        <title>The Capsella rubella genome and the genomic consequences of rapid mating system evolution.</title>
        <authorList>
            <person name="Slotte T."/>
            <person name="Hazzouri K.M."/>
            <person name="Agren J.A."/>
            <person name="Koenig D."/>
            <person name="Maumus F."/>
            <person name="Guo Y.L."/>
            <person name="Steige K."/>
            <person name="Platts A.E."/>
            <person name="Escobar J.S."/>
            <person name="Newman L.K."/>
            <person name="Wang W."/>
            <person name="Mandakova T."/>
            <person name="Vello E."/>
            <person name="Smith L.M."/>
            <person name="Henz S.R."/>
            <person name="Steffen J."/>
            <person name="Takuno S."/>
            <person name="Brandvain Y."/>
            <person name="Coop G."/>
            <person name="Andolfatto P."/>
            <person name="Hu T.T."/>
            <person name="Blanchette M."/>
            <person name="Clark R.M."/>
            <person name="Quesneville H."/>
            <person name="Nordborg M."/>
            <person name="Gaut B.S."/>
            <person name="Lysak M.A."/>
            <person name="Jenkins J."/>
            <person name="Grimwood J."/>
            <person name="Chapman J."/>
            <person name="Prochnik S."/>
            <person name="Shu S."/>
            <person name="Rokhsar D."/>
            <person name="Schmutz J."/>
            <person name="Weigel D."/>
            <person name="Wright S.I."/>
        </authorList>
    </citation>
    <scope>NUCLEOTIDE SEQUENCE [LARGE SCALE GENOMIC DNA]</scope>
    <source>
        <strain evidence="3">cv. Monte Gargano</strain>
    </source>
</reference>
<dbReference type="PANTHER" id="PTHR12956">
    <property type="entry name" value="ALKALINE CERAMIDASE-RELATED"/>
    <property type="match status" value="1"/>
</dbReference>
<dbReference type="Pfam" id="PF04765">
    <property type="entry name" value="TOD1_MUCI70"/>
    <property type="match status" value="1"/>
</dbReference>
<keyword evidence="3" id="KW-1185">Reference proteome</keyword>
<proteinExistence type="predicted"/>
<protein>
    <recommendedName>
        <fullName evidence="1">TOD1/MUCI70 glycosyltransferase-like domain-containing protein</fullName>
    </recommendedName>
</protein>
<organism evidence="2 3">
    <name type="scientific">Capsella rubella</name>
    <dbReference type="NCBI Taxonomy" id="81985"/>
    <lineage>
        <taxon>Eukaryota</taxon>
        <taxon>Viridiplantae</taxon>
        <taxon>Streptophyta</taxon>
        <taxon>Embryophyta</taxon>
        <taxon>Tracheophyta</taxon>
        <taxon>Spermatophyta</taxon>
        <taxon>Magnoliopsida</taxon>
        <taxon>eudicotyledons</taxon>
        <taxon>Gunneridae</taxon>
        <taxon>Pentapetalae</taxon>
        <taxon>rosids</taxon>
        <taxon>malvids</taxon>
        <taxon>Brassicales</taxon>
        <taxon>Brassicaceae</taxon>
        <taxon>Camelineae</taxon>
        <taxon>Capsella</taxon>
    </lineage>
</organism>
<evidence type="ECO:0000313" key="2">
    <source>
        <dbReference type="EMBL" id="EOA13245.1"/>
    </source>
</evidence>
<dbReference type="AlphaFoldDB" id="R0GLQ1"/>
<dbReference type="eggNOG" id="ENOG502QQFZ">
    <property type="taxonomic scope" value="Eukaryota"/>
</dbReference>
<gene>
    <name evidence="2" type="ORF">CARUB_v10026274mg</name>
</gene>
<dbReference type="OrthoDB" id="1905162at2759"/>
<feature type="domain" description="TOD1/MUCI70 glycosyltransferase-like" evidence="1">
    <location>
        <begin position="150"/>
        <end position="446"/>
    </location>
</feature>
<dbReference type="Proteomes" id="UP000029121">
    <property type="component" value="Unassembled WGS sequence"/>
</dbReference>
<dbReference type="PANTHER" id="PTHR12956:SF13">
    <property type="entry name" value="ALKALINE CERAMIDASE TOD1"/>
    <property type="match status" value="1"/>
</dbReference>
<accession>R0GLQ1</accession>
<dbReference type="InterPro" id="IPR006852">
    <property type="entry name" value="TOD1_MUCI70"/>
</dbReference>
<dbReference type="STRING" id="81985.R0GLQ1"/>
<evidence type="ECO:0000259" key="1">
    <source>
        <dbReference type="Pfam" id="PF04765"/>
    </source>
</evidence>